<evidence type="ECO:0000313" key="2">
    <source>
        <dbReference type="EMBL" id="AEW45133.2"/>
    </source>
</evidence>
<dbReference type="Proteomes" id="UP000009135">
    <property type="component" value="Chromosome"/>
</dbReference>
<dbReference type="AlphaFoldDB" id="H6N661"/>
<sequence length="134" mass="14263">MLGNKAMLGLAGVAVTSAVGGGYFLLSDGKLLSKAVPKKTGSFCFALRSSNGGFGSCVRTFKEESEFREYLEAQGQSSYNGAATGLEEALEKARKAYESGLTAFVYLDSGSVGSGRKWVFPEDLQEAWGKEYST</sequence>
<evidence type="ECO:0000313" key="3">
    <source>
        <dbReference type="Proteomes" id="UP000009135"/>
    </source>
</evidence>
<organism evidence="2 3">
    <name type="scientific">Mycoplasma haemocanis (strain Illinois)</name>
    <dbReference type="NCBI Taxonomy" id="1111676"/>
    <lineage>
        <taxon>Bacteria</taxon>
        <taxon>Bacillati</taxon>
        <taxon>Mycoplasmatota</taxon>
        <taxon>Mollicutes</taxon>
        <taxon>Mycoplasmataceae</taxon>
        <taxon>Mycoplasma</taxon>
    </lineage>
</organism>
<name>H6N661_MYCHN</name>
<dbReference type="KEGG" id="mhe:MHC_01335"/>
<keyword evidence="1" id="KW-0812">Transmembrane</keyword>
<reference evidence="2 3" key="1">
    <citation type="journal article" date="2012" name="J. Bacteriol.">
        <title>Complete genome sequence of Mycoplasma haemocanis strain Illinois.</title>
        <authorList>
            <person name="do Nascimento N.C."/>
            <person name="Guimaraes A.M."/>
            <person name="Santos A.P."/>
            <person name="Sanmiguel P.J."/>
            <person name="Messick J.B."/>
        </authorList>
    </citation>
    <scope>NUCLEOTIDE SEQUENCE [LARGE SCALE GENOMIC DNA]</scope>
    <source>
        <strain evidence="2 3">Illinois</strain>
    </source>
</reference>
<accession>H6N661</accession>
<protein>
    <submittedName>
        <fullName evidence="2">Uncharacterized protein</fullName>
    </submittedName>
</protein>
<dbReference type="STRING" id="1111676.MHC_01335"/>
<proteinExistence type="predicted"/>
<dbReference type="HOGENOM" id="CLU_1904401_0_0_14"/>
<dbReference type="EMBL" id="CP003199">
    <property type="protein sequence ID" value="AEW45133.2"/>
    <property type="molecule type" value="Genomic_DNA"/>
</dbReference>
<keyword evidence="3" id="KW-1185">Reference proteome</keyword>
<keyword evidence="1" id="KW-1133">Transmembrane helix</keyword>
<keyword evidence="1" id="KW-0472">Membrane</keyword>
<evidence type="ECO:0000256" key="1">
    <source>
        <dbReference type="SAM" id="Phobius"/>
    </source>
</evidence>
<feature type="transmembrane region" description="Helical" evidence="1">
    <location>
        <begin position="6"/>
        <end position="26"/>
    </location>
</feature>
<gene>
    <name evidence="2" type="ordered locus">MHC_01335</name>
</gene>